<proteinExistence type="predicted"/>
<dbReference type="Proteomes" id="UP000247409">
    <property type="component" value="Unassembled WGS sequence"/>
</dbReference>
<sequence length="142" mass="15846">MDNADRVFQTYIGPDSCGNDRLRIYIIPHHASTIHSLLGNADGEMDKNTMKKIHRFTHATSTEMKALLEDADKLNDNLSHMCDTIYEACDICASSGRPAPRKKISISHVNEAFNESVQTDFLVAYIGVEKYEVLNIIDAGTN</sequence>
<name>A0A2V3IDT0_9FLOR</name>
<evidence type="ECO:0000313" key="1">
    <source>
        <dbReference type="EMBL" id="PXF40233.1"/>
    </source>
</evidence>
<dbReference type="Gene3D" id="1.10.340.70">
    <property type="match status" value="1"/>
</dbReference>
<evidence type="ECO:0000313" key="2">
    <source>
        <dbReference type="Proteomes" id="UP000247409"/>
    </source>
</evidence>
<accession>A0A2V3IDT0</accession>
<organism evidence="1 2">
    <name type="scientific">Gracilariopsis chorda</name>
    <dbReference type="NCBI Taxonomy" id="448386"/>
    <lineage>
        <taxon>Eukaryota</taxon>
        <taxon>Rhodophyta</taxon>
        <taxon>Florideophyceae</taxon>
        <taxon>Rhodymeniophycidae</taxon>
        <taxon>Gracilariales</taxon>
        <taxon>Gracilariaceae</taxon>
        <taxon>Gracilariopsis</taxon>
    </lineage>
</organism>
<gene>
    <name evidence="1" type="ORF">BWQ96_10056</name>
</gene>
<dbReference type="AlphaFoldDB" id="A0A2V3IDT0"/>
<protein>
    <submittedName>
        <fullName evidence="1">Uncharacterized protein</fullName>
    </submittedName>
</protein>
<dbReference type="EMBL" id="NBIV01000338">
    <property type="protein sequence ID" value="PXF40233.1"/>
    <property type="molecule type" value="Genomic_DNA"/>
</dbReference>
<comment type="caution">
    <text evidence="1">The sequence shown here is derived from an EMBL/GenBank/DDBJ whole genome shotgun (WGS) entry which is preliminary data.</text>
</comment>
<keyword evidence="2" id="KW-1185">Reference proteome</keyword>
<reference evidence="1 2" key="1">
    <citation type="journal article" date="2018" name="Mol. Biol. Evol.">
        <title>Analysis of the draft genome of the red seaweed Gracilariopsis chorda provides insights into genome size evolution in Rhodophyta.</title>
        <authorList>
            <person name="Lee J."/>
            <person name="Yang E.C."/>
            <person name="Graf L."/>
            <person name="Yang J.H."/>
            <person name="Qiu H."/>
            <person name="Zel Zion U."/>
            <person name="Chan C.X."/>
            <person name="Stephens T.G."/>
            <person name="Weber A.P.M."/>
            <person name="Boo G.H."/>
            <person name="Boo S.M."/>
            <person name="Kim K.M."/>
            <person name="Shin Y."/>
            <person name="Jung M."/>
            <person name="Lee S.J."/>
            <person name="Yim H.S."/>
            <person name="Lee J.H."/>
            <person name="Bhattacharya D."/>
            <person name="Yoon H.S."/>
        </authorList>
    </citation>
    <scope>NUCLEOTIDE SEQUENCE [LARGE SCALE GENOMIC DNA]</scope>
    <source>
        <strain evidence="1 2">SKKU-2015</strain>
        <tissue evidence="1">Whole body</tissue>
    </source>
</reference>